<dbReference type="EMBL" id="MLBF01000008">
    <property type="protein sequence ID" value="OLN32569.1"/>
    <property type="molecule type" value="Genomic_DNA"/>
</dbReference>
<comment type="caution">
    <text evidence="1">The sequence shown here is derived from an EMBL/GenBank/DDBJ whole genome shotgun (WGS) entry which is preliminary data.</text>
</comment>
<dbReference type="AlphaFoldDB" id="A0A1Q8QYX1"/>
<proteinExistence type="predicted"/>
<organism evidence="1 3">
    <name type="scientific">Desulfosporosinus metallidurans</name>
    <dbReference type="NCBI Taxonomy" id="1888891"/>
    <lineage>
        <taxon>Bacteria</taxon>
        <taxon>Bacillati</taxon>
        <taxon>Bacillota</taxon>
        <taxon>Clostridia</taxon>
        <taxon>Eubacteriales</taxon>
        <taxon>Desulfitobacteriaceae</taxon>
        <taxon>Desulfosporosinus</taxon>
    </lineage>
</organism>
<keyword evidence="3" id="KW-1185">Reference proteome</keyword>
<evidence type="ECO:0000313" key="3">
    <source>
        <dbReference type="Proteomes" id="UP000186102"/>
    </source>
</evidence>
<reference evidence="1 3" key="1">
    <citation type="submission" date="2016-09" db="EMBL/GenBank/DDBJ databases">
        <title>Complete genome of Desulfosporosinus sp. OL.</title>
        <authorList>
            <person name="Mardanov A."/>
            <person name="Beletsky A."/>
            <person name="Panova A."/>
            <person name="Karnachuk O."/>
            <person name="Ravin N."/>
        </authorList>
    </citation>
    <scope>NUCLEOTIDE SEQUENCE [LARGE SCALE GENOMIC DNA]</scope>
    <source>
        <strain evidence="1 3">OL</strain>
    </source>
</reference>
<accession>A0A1Q8QYX1</accession>
<evidence type="ECO:0000313" key="2">
    <source>
        <dbReference type="EMBL" id="OLN32569.1"/>
    </source>
</evidence>
<protein>
    <submittedName>
        <fullName evidence="1">Uncharacterized protein</fullName>
    </submittedName>
</protein>
<evidence type="ECO:0000313" key="1">
    <source>
        <dbReference type="EMBL" id="OLN32562.1"/>
    </source>
</evidence>
<sequence length="39" mass="4376">MEVPISKTEMGISLENYPVVHSFASFDGSYAFYFNVLGK</sequence>
<gene>
    <name evidence="1" type="ORF">DSOL_1600</name>
    <name evidence="2" type="ORF">DSOL_1607</name>
</gene>
<name>A0A1Q8QYX1_9FIRM</name>
<dbReference type="Proteomes" id="UP000186102">
    <property type="component" value="Unassembled WGS sequence"/>
</dbReference>
<dbReference type="EMBL" id="MLBF01000008">
    <property type="protein sequence ID" value="OLN32562.1"/>
    <property type="molecule type" value="Genomic_DNA"/>
</dbReference>